<evidence type="ECO:0000256" key="1">
    <source>
        <dbReference type="SAM" id="MobiDB-lite"/>
    </source>
</evidence>
<dbReference type="InterPro" id="IPR006311">
    <property type="entry name" value="TAT_signal"/>
</dbReference>
<evidence type="ECO:0000256" key="3">
    <source>
        <dbReference type="SAM" id="SignalP"/>
    </source>
</evidence>
<keyword evidence="3" id="KW-0732">Signal</keyword>
<evidence type="ECO:0000313" key="5">
    <source>
        <dbReference type="EMBL" id="MFD1846503.1"/>
    </source>
</evidence>
<feature type="signal peptide" evidence="3">
    <location>
        <begin position="1"/>
        <end position="31"/>
    </location>
</feature>
<feature type="compositionally biased region" description="Low complexity" evidence="1">
    <location>
        <begin position="205"/>
        <end position="215"/>
    </location>
</feature>
<feature type="region of interest" description="Disordered" evidence="1">
    <location>
        <begin position="158"/>
        <end position="215"/>
    </location>
</feature>
<feature type="domain" description="YncI copper-binding" evidence="4">
    <location>
        <begin position="32"/>
        <end position="179"/>
    </location>
</feature>
<keyword evidence="2" id="KW-0472">Membrane</keyword>
<comment type="caution">
    <text evidence="5">The sequence shown here is derived from an EMBL/GenBank/DDBJ whole genome shotgun (WGS) entry which is preliminary data.</text>
</comment>
<evidence type="ECO:0000313" key="6">
    <source>
        <dbReference type="Proteomes" id="UP001597307"/>
    </source>
</evidence>
<dbReference type="InterPro" id="IPR012533">
    <property type="entry name" value="YcnI-copper_dom"/>
</dbReference>
<organism evidence="5 6">
    <name type="scientific">Arthrobacter flavus</name>
    <dbReference type="NCBI Taxonomy" id="95172"/>
    <lineage>
        <taxon>Bacteria</taxon>
        <taxon>Bacillati</taxon>
        <taxon>Actinomycetota</taxon>
        <taxon>Actinomycetes</taxon>
        <taxon>Micrococcales</taxon>
        <taxon>Micrococcaceae</taxon>
        <taxon>Arthrobacter</taxon>
    </lineage>
</organism>
<dbReference type="CDD" id="cd08545">
    <property type="entry name" value="YcnI_like"/>
    <property type="match status" value="1"/>
</dbReference>
<name>A0ABW4Q717_9MICC</name>
<dbReference type="Gene3D" id="2.60.40.2230">
    <property type="entry name" value="Uncharacterised protein YcnI-like PF07987, DUF1775"/>
    <property type="match status" value="1"/>
</dbReference>
<feature type="transmembrane region" description="Helical" evidence="2">
    <location>
        <begin position="219"/>
        <end position="239"/>
    </location>
</feature>
<evidence type="ECO:0000256" key="2">
    <source>
        <dbReference type="SAM" id="Phobius"/>
    </source>
</evidence>
<proteinExistence type="predicted"/>
<dbReference type="Pfam" id="PF07987">
    <property type="entry name" value="DUF1775"/>
    <property type="match status" value="1"/>
</dbReference>
<protein>
    <submittedName>
        <fullName evidence="5">YcnI family protein</fullName>
    </submittedName>
</protein>
<sequence>MKASSRRTVTTSALAVTTAGLMALGLGTASAHVNVSPASTTAGGYTQLNFSVPSESDTALTEKIEVQLPTDSPFTSVRAKPVEGWTAEVVRGDLPEPVEIDGTTITEGVLSVVWTADSEEDSLSADEYQIFSLSVGRLPAEGTTVTLPAIQTYSDGSVSSWDEVAEEGAEEPESPAPSFVTTAETEEGGHGHDAAATDEADAADTEQASATESTSTQPVIWVALAAGLLGLAAGVLALVRTRSTK</sequence>
<dbReference type="RefSeq" id="WP_343878668.1">
    <property type="nucleotide sequence ID" value="NZ_BAAAIJ010000023.1"/>
</dbReference>
<keyword evidence="2" id="KW-1133">Transmembrane helix</keyword>
<gene>
    <name evidence="5" type="ORF">ACFSFX_07830</name>
</gene>
<evidence type="ECO:0000259" key="4">
    <source>
        <dbReference type="Pfam" id="PF07987"/>
    </source>
</evidence>
<keyword evidence="2" id="KW-0812">Transmembrane</keyword>
<dbReference type="InterPro" id="IPR038507">
    <property type="entry name" value="YcnI-like_sf"/>
</dbReference>
<dbReference type="Proteomes" id="UP001597307">
    <property type="component" value="Unassembled WGS sequence"/>
</dbReference>
<dbReference type="PROSITE" id="PS51318">
    <property type="entry name" value="TAT"/>
    <property type="match status" value="1"/>
</dbReference>
<feature type="compositionally biased region" description="Acidic residues" evidence="1">
    <location>
        <begin position="163"/>
        <end position="173"/>
    </location>
</feature>
<dbReference type="EMBL" id="JBHUGA010000019">
    <property type="protein sequence ID" value="MFD1846503.1"/>
    <property type="molecule type" value="Genomic_DNA"/>
</dbReference>
<feature type="chain" id="PRO_5045064566" evidence="3">
    <location>
        <begin position="32"/>
        <end position="245"/>
    </location>
</feature>
<keyword evidence="6" id="KW-1185">Reference proteome</keyword>
<accession>A0ABW4Q717</accession>
<reference evidence="6" key="1">
    <citation type="journal article" date="2019" name="Int. J. Syst. Evol. Microbiol.">
        <title>The Global Catalogue of Microorganisms (GCM) 10K type strain sequencing project: providing services to taxonomists for standard genome sequencing and annotation.</title>
        <authorList>
            <consortium name="The Broad Institute Genomics Platform"/>
            <consortium name="The Broad Institute Genome Sequencing Center for Infectious Disease"/>
            <person name="Wu L."/>
            <person name="Ma J."/>
        </authorList>
    </citation>
    <scope>NUCLEOTIDE SEQUENCE [LARGE SCALE GENOMIC DNA]</scope>
    <source>
        <strain evidence="6">JCM 11496</strain>
    </source>
</reference>